<protein>
    <submittedName>
        <fullName evidence="1">Uncharacterized protein</fullName>
    </submittedName>
</protein>
<dbReference type="EMBL" id="LT670849">
    <property type="protein sequence ID" value="SHN79750.1"/>
    <property type="molecule type" value="Genomic_DNA"/>
</dbReference>
<dbReference type="AlphaFoldDB" id="A0A1M7UA77"/>
<dbReference type="RefSeq" id="WP_072820511.1">
    <property type="nucleotide sequence ID" value="NZ_LT670849.1"/>
</dbReference>
<organism evidence="1 2">
    <name type="scientific">Bradyrhizobium erythrophlei</name>
    <dbReference type="NCBI Taxonomy" id="1437360"/>
    <lineage>
        <taxon>Bacteria</taxon>
        <taxon>Pseudomonadati</taxon>
        <taxon>Pseudomonadota</taxon>
        <taxon>Alphaproteobacteria</taxon>
        <taxon>Hyphomicrobiales</taxon>
        <taxon>Nitrobacteraceae</taxon>
        <taxon>Bradyrhizobium</taxon>
    </lineage>
</organism>
<evidence type="ECO:0000313" key="1">
    <source>
        <dbReference type="EMBL" id="SHN79750.1"/>
    </source>
</evidence>
<dbReference type="Proteomes" id="UP000184096">
    <property type="component" value="Chromosome I"/>
</dbReference>
<name>A0A1M7UA77_9BRAD</name>
<reference evidence="2" key="1">
    <citation type="submission" date="2016-11" db="EMBL/GenBank/DDBJ databases">
        <authorList>
            <person name="Varghese N."/>
            <person name="Submissions S."/>
        </authorList>
    </citation>
    <scope>NUCLEOTIDE SEQUENCE [LARGE SCALE GENOMIC DNA]</scope>
    <source>
        <strain evidence="2">GAS401</strain>
    </source>
</reference>
<keyword evidence="2" id="KW-1185">Reference proteome</keyword>
<gene>
    <name evidence="1" type="ORF">SAMN05444170_4114</name>
</gene>
<accession>A0A1M7UA77</accession>
<sequence length="162" mass="17846">MRMHAPGLVIWLAGMIAQPAVAGSWKYELDERDHSILSYSEDGKATFLIGCGRAFALHAKYPGKAKTEGNTRLVIASGKRSMAFLGDFEAPFDDLATTFVQFDLGYRRADLALYGKKWRALRNRLLDLLDSGKALKISAGRDSYTLPPVDAVGWREAFGKCG</sequence>
<evidence type="ECO:0000313" key="2">
    <source>
        <dbReference type="Proteomes" id="UP000184096"/>
    </source>
</evidence>
<proteinExistence type="predicted"/>